<proteinExistence type="predicted"/>
<gene>
    <name evidence="1" type="ORF">RPERSI_LOCUS9829</name>
</gene>
<sequence length="54" mass="6096">MTYDIISNNEDSKYEINKEHNSCWLDKLESGINQVLATKNSIDHGSGLVKNKSL</sequence>
<accession>A0ACA9PF86</accession>
<comment type="caution">
    <text evidence="1">The sequence shown here is derived from an EMBL/GenBank/DDBJ whole genome shotgun (WGS) entry which is preliminary data.</text>
</comment>
<dbReference type="Proteomes" id="UP000789920">
    <property type="component" value="Unassembled WGS sequence"/>
</dbReference>
<dbReference type="EMBL" id="CAJVQC010018906">
    <property type="protein sequence ID" value="CAG8696957.1"/>
    <property type="molecule type" value="Genomic_DNA"/>
</dbReference>
<keyword evidence="2" id="KW-1185">Reference proteome</keyword>
<evidence type="ECO:0000313" key="2">
    <source>
        <dbReference type="Proteomes" id="UP000789920"/>
    </source>
</evidence>
<name>A0ACA9PF86_9GLOM</name>
<organism evidence="1 2">
    <name type="scientific">Racocetra persica</name>
    <dbReference type="NCBI Taxonomy" id="160502"/>
    <lineage>
        <taxon>Eukaryota</taxon>
        <taxon>Fungi</taxon>
        <taxon>Fungi incertae sedis</taxon>
        <taxon>Mucoromycota</taxon>
        <taxon>Glomeromycotina</taxon>
        <taxon>Glomeromycetes</taxon>
        <taxon>Diversisporales</taxon>
        <taxon>Gigasporaceae</taxon>
        <taxon>Racocetra</taxon>
    </lineage>
</organism>
<evidence type="ECO:0000313" key="1">
    <source>
        <dbReference type="EMBL" id="CAG8696957.1"/>
    </source>
</evidence>
<reference evidence="1" key="1">
    <citation type="submission" date="2021-06" db="EMBL/GenBank/DDBJ databases">
        <authorList>
            <person name="Kallberg Y."/>
            <person name="Tangrot J."/>
            <person name="Rosling A."/>
        </authorList>
    </citation>
    <scope>NUCLEOTIDE SEQUENCE</scope>
    <source>
        <strain evidence="1">MA461A</strain>
    </source>
</reference>
<protein>
    <submittedName>
        <fullName evidence="1">7131_t:CDS:1</fullName>
    </submittedName>
</protein>